<feature type="region of interest" description="Disordered" evidence="1">
    <location>
        <begin position="1"/>
        <end position="119"/>
    </location>
</feature>
<dbReference type="AlphaFoldDB" id="A0A4Q1HQS6"/>
<protein>
    <submittedName>
        <fullName evidence="2">Uncharacterized protein</fullName>
    </submittedName>
</protein>
<feature type="compositionally biased region" description="Low complexity" evidence="1">
    <location>
        <begin position="1"/>
        <end position="21"/>
    </location>
</feature>
<sequence length="119" mass="12977">MQSRPASAAPDQAQADSTQPARMLRSISESTAELEEAPETARLLQANENGRRSVDSSDPRHGGVYMGEDADSGMDEASTEILAKSPEAVLTQEQDERQAGQDKRKPSRFFGCIKPRTLE</sequence>
<dbReference type="Proteomes" id="UP000290849">
    <property type="component" value="Unassembled WGS sequence"/>
</dbReference>
<evidence type="ECO:0000256" key="1">
    <source>
        <dbReference type="SAM" id="MobiDB-lite"/>
    </source>
</evidence>
<feature type="compositionally biased region" description="Acidic residues" evidence="1">
    <location>
        <begin position="68"/>
        <end position="78"/>
    </location>
</feature>
<feature type="compositionally biased region" description="Basic and acidic residues" evidence="1">
    <location>
        <begin position="94"/>
        <end position="104"/>
    </location>
</feature>
<organism evidence="2 3">
    <name type="scientific">Achromobacter aloeverae</name>
    <dbReference type="NCBI Taxonomy" id="1750518"/>
    <lineage>
        <taxon>Bacteria</taxon>
        <taxon>Pseudomonadati</taxon>
        <taxon>Pseudomonadota</taxon>
        <taxon>Betaproteobacteria</taxon>
        <taxon>Burkholderiales</taxon>
        <taxon>Alcaligenaceae</taxon>
        <taxon>Achromobacter</taxon>
    </lineage>
</organism>
<dbReference type="EMBL" id="PYAL01000001">
    <property type="protein sequence ID" value="RXN92756.1"/>
    <property type="molecule type" value="Genomic_DNA"/>
</dbReference>
<name>A0A4Q1HQS6_9BURK</name>
<reference evidence="2 3" key="1">
    <citation type="journal article" date="2017" name="Int. J. Syst. Evol. Microbiol.">
        <title>Achromobacter aloeverae sp. nov., isolated from the root of Aloe vera (L.) Burm.f.</title>
        <authorList>
            <person name="Kuncharoen N."/>
            <person name="Muramatsu Y."/>
            <person name="Shibata C."/>
            <person name="Kamakura Y."/>
            <person name="Nakagawa Y."/>
            <person name="Tanasupawat S."/>
        </authorList>
    </citation>
    <scope>NUCLEOTIDE SEQUENCE [LARGE SCALE GENOMIC DNA]</scope>
    <source>
        <strain evidence="2 3">AVA-1</strain>
    </source>
</reference>
<evidence type="ECO:0000313" key="2">
    <source>
        <dbReference type="EMBL" id="RXN92756.1"/>
    </source>
</evidence>
<gene>
    <name evidence="2" type="ORF">C7R54_03145</name>
</gene>
<keyword evidence="3" id="KW-1185">Reference proteome</keyword>
<proteinExistence type="predicted"/>
<comment type="caution">
    <text evidence="2">The sequence shown here is derived from an EMBL/GenBank/DDBJ whole genome shotgun (WGS) entry which is preliminary data.</text>
</comment>
<accession>A0A4Q1HQS6</accession>
<feature type="compositionally biased region" description="Basic and acidic residues" evidence="1">
    <location>
        <begin position="49"/>
        <end position="61"/>
    </location>
</feature>
<evidence type="ECO:0000313" key="3">
    <source>
        <dbReference type="Proteomes" id="UP000290849"/>
    </source>
</evidence>